<protein>
    <submittedName>
        <fullName evidence="1">Uncharacterized protein</fullName>
    </submittedName>
</protein>
<sequence length="99" mass="11668">MQRVSPDREWFLVNGQRCAGQFSWLQLNCVEQESLSLLVRNFRIVWTQSSVPTDSGNPLKIRLLRRGRALYSRSRRRASVTSWIAFERKDIRGNRCKID</sequence>
<proteinExistence type="predicted"/>
<organism evidence="1 2">
    <name type="scientific">Dreissena polymorpha</name>
    <name type="common">Zebra mussel</name>
    <name type="synonym">Mytilus polymorpha</name>
    <dbReference type="NCBI Taxonomy" id="45954"/>
    <lineage>
        <taxon>Eukaryota</taxon>
        <taxon>Metazoa</taxon>
        <taxon>Spiralia</taxon>
        <taxon>Lophotrochozoa</taxon>
        <taxon>Mollusca</taxon>
        <taxon>Bivalvia</taxon>
        <taxon>Autobranchia</taxon>
        <taxon>Heteroconchia</taxon>
        <taxon>Euheterodonta</taxon>
        <taxon>Imparidentia</taxon>
        <taxon>Neoheterodontei</taxon>
        <taxon>Myida</taxon>
        <taxon>Dreissenoidea</taxon>
        <taxon>Dreissenidae</taxon>
        <taxon>Dreissena</taxon>
    </lineage>
</organism>
<keyword evidence="2" id="KW-1185">Reference proteome</keyword>
<reference evidence="1" key="1">
    <citation type="journal article" date="2019" name="bioRxiv">
        <title>The Genome of the Zebra Mussel, Dreissena polymorpha: A Resource for Invasive Species Research.</title>
        <authorList>
            <person name="McCartney M.A."/>
            <person name="Auch B."/>
            <person name="Kono T."/>
            <person name="Mallez S."/>
            <person name="Zhang Y."/>
            <person name="Obille A."/>
            <person name="Becker A."/>
            <person name="Abrahante J.E."/>
            <person name="Garbe J."/>
            <person name="Badalamenti J.P."/>
            <person name="Herman A."/>
            <person name="Mangelson H."/>
            <person name="Liachko I."/>
            <person name="Sullivan S."/>
            <person name="Sone E.D."/>
            <person name="Koren S."/>
            <person name="Silverstein K.A.T."/>
            <person name="Beckman K.B."/>
            <person name="Gohl D.M."/>
        </authorList>
    </citation>
    <scope>NUCLEOTIDE SEQUENCE</scope>
    <source>
        <strain evidence="1">Duluth1</strain>
        <tissue evidence="1">Whole animal</tissue>
    </source>
</reference>
<name>A0A9D4CME1_DREPO</name>
<dbReference type="AlphaFoldDB" id="A0A9D4CME1"/>
<accession>A0A9D4CME1</accession>
<gene>
    <name evidence="1" type="ORF">DPMN_053591</name>
</gene>
<dbReference type="EMBL" id="JAIWYP010000012">
    <property type="protein sequence ID" value="KAH3727652.1"/>
    <property type="molecule type" value="Genomic_DNA"/>
</dbReference>
<evidence type="ECO:0000313" key="2">
    <source>
        <dbReference type="Proteomes" id="UP000828390"/>
    </source>
</evidence>
<reference evidence="1" key="2">
    <citation type="submission" date="2020-11" db="EMBL/GenBank/DDBJ databases">
        <authorList>
            <person name="McCartney M.A."/>
            <person name="Auch B."/>
            <person name="Kono T."/>
            <person name="Mallez S."/>
            <person name="Becker A."/>
            <person name="Gohl D.M."/>
            <person name="Silverstein K.A.T."/>
            <person name="Koren S."/>
            <person name="Bechman K.B."/>
            <person name="Herman A."/>
            <person name="Abrahante J.E."/>
            <person name="Garbe J."/>
        </authorList>
    </citation>
    <scope>NUCLEOTIDE SEQUENCE</scope>
    <source>
        <strain evidence="1">Duluth1</strain>
        <tissue evidence="1">Whole animal</tissue>
    </source>
</reference>
<comment type="caution">
    <text evidence="1">The sequence shown here is derived from an EMBL/GenBank/DDBJ whole genome shotgun (WGS) entry which is preliminary data.</text>
</comment>
<dbReference type="Proteomes" id="UP000828390">
    <property type="component" value="Unassembled WGS sequence"/>
</dbReference>
<evidence type="ECO:0000313" key="1">
    <source>
        <dbReference type="EMBL" id="KAH3727652.1"/>
    </source>
</evidence>